<name>A0A0C2WRN1_AMAMK</name>
<proteinExistence type="predicted"/>
<gene>
    <name evidence="1" type="ORF">M378DRAFT_178837</name>
</gene>
<protein>
    <submittedName>
        <fullName evidence="1">Uncharacterized protein</fullName>
    </submittedName>
</protein>
<dbReference type="Proteomes" id="UP000054549">
    <property type="component" value="Unassembled WGS sequence"/>
</dbReference>
<dbReference type="InParanoid" id="A0A0C2WRN1"/>
<reference evidence="1 2" key="1">
    <citation type="submission" date="2014-04" db="EMBL/GenBank/DDBJ databases">
        <title>Evolutionary Origins and Diversification of the Mycorrhizal Mutualists.</title>
        <authorList>
            <consortium name="DOE Joint Genome Institute"/>
            <consortium name="Mycorrhizal Genomics Consortium"/>
            <person name="Kohler A."/>
            <person name="Kuo A."/>
            <person name="Nagy L.G."/>
            <person name="Floudas D."/>
            <person name="Copeland A."/>
            <person name="Barry K.W."/>
            <person name="Cichocki N."/>
            <person name="Veneault-Fourrey C."/>
            <person name="LaButti K."/>
            <person name="Lindquist E.A."/>
            <person name="Lipzen A."/>
            <person name="Lundell T."/>
            <person name="Morin E."/>
            <person name="Murat C."/>
            <person name="Riley R."/>
            <person name="Ohm R."/>
            <person name="Sun H."/>
            <person name="Tunlid A."/>
            <person name="Henrissat B."/>
            <person name="Grigoriev I.V."/>
            <person name="Hibbett D.S."/>
            <person name="Martin F."/>
        </authorList>
    </citation>
    <scope>NUCLEOTIDE SEQUENCE [LARGE SCALE GENOMIC DNA]</scope>
    <source>
        <strain evidence="1 2">Koide BX008</strain>
    </source>
</reference>
<dbReference type="EMBL" id="KN818250">
    <property type="protein sequence ID" value="KIL64327.1"/>
    <property type="molecule type" value="Genomic_DNA"/>
</dbReference>
<dbReference type="STRING" id="946122.A0A0C2WRN1"/>
<sequence length="104" mass="11760">MCEDGYPMLVQTVMMNLNSCLTSLIINLTRAVDAPYLPPSAFYDRDSAAGYKCHRTQELHHLSESDLTYLLKVKEHASRFLSTFIVIRQQAGEPGAKPKLHAHR</sequence>
<evidence type="ECO:0000313" key="1">
    <source>
        <dbReference type="EMBL" id="KIL64327.1"/>
    </source>
</evidence>
<keyword evidence="2" id="KW-1185">Reference proteome</keyword>
<organism evidence="1 2">
    <name type="scientific">Amanita muscaria (strain Koide BX008)</name>
    <dbReference type="NCBI Taxonomy" id="946122"/>
    <lineage>
        <taxon>Eukaryota</taxon>
        <taxon>Fungi</taxon>
        <taxon>Dikarya</taxon>
        <taxon>Basidiomycota</taxon>
        <taxon>Agaricomycotina</taxon>
        <taxon>Agaricomycetes</taxon>
        <taxon>Agaricomycetidae</taxon>
        <taxon>Agaricales</taxon>
        <taxon>Pluteineae</taxon>
        <taxon>Amanitaceae</taxon>
        <taxon>Amanita</taxon>
    </lineage>
</organism>
<dbReference type="HOGENOM" id="CLU_2249409_0_0_1"/>
<accession>A0A0C2WRN1</accession>
<dbReference type="AlphaFoldDB" id="A0A0C2WRN1"/>
<evidence type="ECO:0000313" key="2">
    <source>
        <dbReference type="Proteomes" id="UP000054549"/>
    </source>
</evidence>